<dbReference type="Proteomes" id="UP000298021">
    <property type="component" value="Unassembled WGS sequence"/>
</dbReference>
<evidence type="ECO:0000313" key="2">
    <source>
        <dbReference type="Proteomes" id="UP000298021"/>
    </source>
</evidence>
<dbReference type="EMBL" id="RKLY01000027">
    <property type="protein sequence ID" value="TGD22113.1"/>
    <property type="molecule type" value="Genomic_DNA"/>
</dbReference>
<keyword evidence="2" id="KW-1185">Reference proteome</keyword>
<gene>
    <name evidence="1" type="ORF">EGT49_09770</name>
</gene>
<sequence length="84" mass="10100">MVTNFIIKYARMAIIEVPARKSTRIFLLLFFEVIVFKNKWIIKNISNSRENICMIIPPCFYSKKVYQIFAKKIVNIEFNFRFAK</sequence>
<name>A0A4Z0JJB8_9LACO</name>
<proteinExistence type="predicted"/>
<dbReference type="AlphaFoldDB" id="A0A4Z0JJB8"/>
<reference evidence="1 2" key="1">
    <citation type="submission" date="2018-10" db="EMBL/GenBank/DDBJ databases">
        <title>Lactobacillus sp. R7 and Lactobacillus sp. R19 isolated from fermented mustard green product of Taiwan.</title>
        <authorList>
            <person name="Lin S.-T."/>
        </authorList>
    </citation>
    <scope>NUCLEOTIDE SEQUENCE [LARGE SCALE GENOMIC DNA]</scope>
    <source>
        <strain evidence="1 2">BCRC 81127</strain>
    </source>
</reference>
<protein>
    <submittedName>
        <fullName evidence="1">Uncharacterized protein</fullName>
    </submittedName>
</protein>
<comment type="caution">
    <text evidence="1">The sequence shown here is derived from an EMBL/GenBank/DDBJ whole genome shotgun (WGS) entry which is preliminary data.</text>
</comment>
<organism evidence="1 2">
    <name type="scientific">Companilactobacillus suantsaicola</name>
    <dbReference type="NCBI Taxonomy" id="2487723"/>
    <lineage>
        <taxon>Bacteria</taxon>
        <taxon>Bacillati</taxon>
        <taxon>Bacillota</taxon>
        <taxon>Bacilli</taxon>
        <taxon>Lactobacillales</taxon>
        <taxon>Lactobacillaceae</taxon>
        <taxon>Companilactobacillus</taxon>
    </lineage>
</organism>
<evidence type="ECO:0000313" key="1">
    <source>
        <dbReference type="EMBL" id="TGD22113.1"/>
    </source>
</evidence>
<accession>A0A4Z0JJB8</accession>